<keyword evidence="2" id="KW-1185">Reference proteome</keyword>
<sequence length="167" mass="19599">MYLKSSFLKFRTELLLYKSPVRSVQTYASQTWPLTLRDEEALGIFERKILRCIFDGIQVDGSWRRRSNLELYKIYKQSDTLKFVKLQRLKWVGHLTRMNGDRCSKKISLAKCMGNTPRGRPPLGWIDCVEKDLNILKVKNWKIVAKSRDTRRKLLEKARAHSGISSH</sequence>
<dbReference type="AlphaFoldDB" id="A0A8X6VFM9"/>
<dbReference type="Proteomes" id="UP000887159">
    <property type="component" value="Unassembled WGS sequence"/>
</dbReference>
<keyword evidence="1" id="KW-0540">Nuclease</keyword>
<name>A0A8X6VFM9_TRICX</name>
<reference evidence="1" key="1">
    <citation type="submission" date="2020-08" db="EMBL/GenBank/DDBJ databases">
        <title>Multicomponent nature underlies the extraordinary mechanical properties of spider dragline silk.</title>
        <authorList>
            <person name="Kono N."/>
            <person name="Nakamura H."/>
            <person name="Mori M."/>
            <person name="Yoshida Y."/>
            <person name="Ohtoshi R."/>
            <person name="Malay A.D."/>
            <person name="Moran D.A.P."/>
            <person name="Tomita M."/>
            <person name="Numata K."/>
            <person name="Arakawa K."/>
        </authorList>
    </citation>
    <scope>NUCLEOTIDE SEQUENCE</scope>
</reference>
<keyword evidence="1" id="KW-0378">Hydrolase</keyword>
<gene>
    <name evidence="1" type="ORF">TNCV_1124011</name>
</gene>
<organism evidence="1 2">
    <name type="scientific">Trichonephila clavipes</name>
    <name type="common">Golden silk orbweaver</name>
    <name type="synonym">Nephila clavipes</name>
    <dbReference type="NCBI Taxonomy" id="2585209"/>
    <lineage>
        <taxon>Eukaryota</taxon>
        <taxon>Metazoa</taxon>
        <taxon>Ecdysozoa</taxon>
        <taxon>Arthropoda</taxon>
        <taxon>Chelicerata</taxon>
        <taxon>Arachnida</taxon>
        <taxon>Araneae</taxon>
        <taxon>Araneomorphae</taxon>
        <taxon>Entelegynae</taxon>
        <taxon>Araneoidea</taxon>
        <taxon>Nephilidae</taxon>
        <taxon>Trichonephila</taxon>
    </lineage>
</organism>
<dbReference type="EMBL" id="BMAU01021301">
    <property type="protein sequence ID" value="GFY10879.1"/>
    <property type="molecule type" value="Genomic_DNA"/>
</dbReference>
<accession>A0A8X6VFM9</accession>
<protein>
    <submittedName>
        <fullName evidence="1">Putative endonuclease-reverse transcriptase</fullName>
    </submittedName>
</protein>
<keyword evidence="1" id="KW-0255">Endonuclease</keyword>
<proteinExistence type="predicted"/>
<evidence type="ECO:0000313" key="1">
    <source>
        <dbReference type="EMBL" id="GFY10879.1"/>
    </source>
</evidence>
<evidence type="ECO:0000313" key="2">
    <source>
        <dbReference type="Proteomes" id="UP000887159"/>
    </source>
</evidence>
<comment type="caution">
    <text evidence="1">The sequence shown here is derived from an EMBL/GenBank/DDBJ whole genome shotgun (WGS) entry which is preliminary data.</text>
</comment>
<dbReference type="GO" id="GO:0004519">
    <property type="term" value="F:endonuclease activity"/>
    <property type="evidence" value="ECO:0007669"/>
    <property type="project" value="UniProtKB-KW"/>
</dbReference>